<reference evidence="3" key="1">
    <citation type="journal article" date="2013" name="Nat. Genet.">
        <title>The duck genome and transcriptome provide insight into an avian influenza virus reservoir species.</title>
        <authorList>
            <person name="Huang Y."/>
            <person name="Li Y."/>
            <person name="Burt D.W."/>
            <person name="Chen H."/>
            <person name="Zhang Y."/>
            <person name="Qian W."/>
            <person name="Kim H."/>
            <person name="Gan S."/>
            <person name="Zhao Y."/>
            <person name="Li J."/>
            <person name="Yi K."/>
            <person name="Feng H."/>
            <person name="Zhu P."/>
            <person name="Li B."/>
            <person name="Liu Q."/>
            <person name="Fairley S."/>
            <person name="Magor K.E."/>
            <person name="Du Z."/>
            <person name="Hu X."/>
            <person name="Goodman L."/>
            <person name="Tafer H."/>
            <person name="Vignal A."/>
            <person name="Lee T."/>
            <person name="Kim K.W."/>
            <person name="Sheng Z."/>
            <person name="An Y."/>
            <person name="Searle S."/>
            <person name="Herrero J."/>
            <person name="Groenen M.A."/>
            <person name="Crooijmans R.P."/>
            <person name="Faraut T."/>
            <person name="Cai Q."/>
            <person name="Webster R.G."/>
            <person name="Aldridge J.R."/>
            <person name="Warren W.C."/>
            <person name="Bartschat S."/>
            <person name="Kehr S."/>
            <person name="Marz M."/>
            <person name="Stadler P.F."/>
            <person name="Smith J."/>
            <person name="Kraus R.H."/>
            <person name="Zhao Y."/>
            <person name="Ren L."/>
            <person name="Fei J."/>
            <person name="Morisson M."/>
            <person name="Kaiser P."/>
            <person name="Griffin D.K."/>
            <person name="Rao M."/>
            <person name="Pitel F."/>
            <person name="Wang J."/>
            <person name="Li N."/>
        </authorList>
    </citation>
    <scope>NUCLEOTIDE SEQUENCE [LARGE SCALE GENOMIC DNA]</scope>
</reference>
<keyword evidence="3" id="KW-1185">Reference proteome</keyword>
<sequence length="292" mass="31767">MDGLGGEASSRLSAGGHQPAASQQVLTELASVSDGEEESEGANPATHEGNSHTHYIAIQRNSRYYRSMRLPNRSKRKTTREAMHRGHAAGSLRNNEPVKEPLNLDVLSHKGSPSPAAPDKTSLEELLIQRQVQTQPTDRCRICIRSENLICPVLEVLCLAGQAALHTDKKFTHTPALLPTAARQKDMQLPSLTFSNTSVMFSPQIPLQFLISCVYNCEVVPTRTTENQTESTEHLPSKGVGITPHRMVLGADPSCVGVTHKEDSSEGISQPDKLDLNKLIALAEIDCPLALN</sequence>
<gene>
    <name evidence="2" type="ORF">Anapl_07304</name>
</gene>
<protein>
    <submittedName>
        <fullName evidence="2">Uncharacterized protein</fullName>
    </submittedName>
</protein>
<feature type="region of interest" description="Disordered" evidence="1">
    <location>
        <begin position="1"/>
        <end position="98"/>
    </location>
</feature>
<proteinExistence type="predicted"/>
<name>R0JA84_ANAPL</name>
<dbReference type="EMBL" id="KB744955">
    <property type="protein sequence ID" value="EOA94155.1"/>
    <property type="molecule type" value="Genomic_DNA"/>
</dbReference>
<evidence type="ECO:0000313" key="3">
    <source>
        <dbReference type="Proteomes" id="UP000296049"/>
    </source>
</evidence>
<evidence type="ECO:0000256" key="1">
    <source>
        <dbReference type="SAM" id="MobiDB-lite"/>
    </source>
</evidence>
<dbReference type="AlphaFoldDB" id="R0JA84"/>
<organism evidence="2 3">
    <name type="scientific">Anas platyrhynchos</name>
    <name type="common">Mallard</name>
    <name type="synonym">Anas boschas</name>
    <dbReference type="NCBI Taxonomy" id="8839"/>
    <lineage>
        <taxon>Eukaryota</taxon>
        <taxon>Metazoa</taxon>
        <taxon>Chordata</taxon>
        <taxon>Craniata</taxon>
        <taxon>Vertebrata</taxon>
        <taxon>Euteleostomi</taxon>
        <taxon>Archelosauria</taxon>
        <taxon>Archosauria</taxon>
        <taxon>Dinosauria</taxon>
        <taxon>Saurischia</taxon>
        <taxon>Theropoda</taxon>
        <taxon>Coelurosauria</taxon>
        <taxon>Aves</taxon>
        <taxon>Neognathae</taxon>
        <taxon>Galloanserae</taxon>
        <taxon>Anseriformes</taxon>
        <taxon>Anatidae</taxon>
        <taxon>Anatinae</taxon>
        <taxon>Anas</taxon>
    </lineage>
</organism>
<dbReference type="Proteomes" id="UP000296049">
    <property type="component" value="Unassembled WGS sequence"/>
</dbReference>
<evidence type="ECO:0000313" key="2">
    <source>
        <dbReference type="EMBL" id="EOA94155.1"/>
    </source>
</evidence>
<accession>R0JA84</accession>